<dbReference type="InterPro" id="IPR018551">
    <property type="entry name" value="DUF2007"/>
</dbReference>
<keyword evidence="1" id="KW-1133">Transmembrane helix</keyword>
<dbReference type="Gene3D" id="3.30.70.790">
    <property type="entry name" value="UreE, C-terminal domain"/>
    <property type="match status" value="1"/>
</dbReference>
<keyword evidence="1" id="KW-0812">Transmembrane</keyword>
<evidence type="ECO:0000313" key="3">
    <source>
        <dbReference type="EMBL" id="MDT0678443.1"/>
    </source>
</evidence>
<dbReference type="RefSeq" id="WP_311504778.1">
    <property type="nucleotide sequence ID" value="NZ_JAVRHK010000021.1"/>
</dbReference>
<proteinExistence type="predicted"/>
<reference evidence="3 4" key="1">
    <citation type="submission" date="2023-09" db="EMBL/GenBank/DDBJ databases">
        <authorList>
            <person name="Rey-Velasco X."/>
        </authorList>
    </citation>
    <scope>NUCLEOTIDE SEQUENCE [LARGE SCALE GENOMIC DNA]</scope>
    <source>
        <strain evidence="3 4">F117</strain>
    </source>
</reference>
<accession>A0ABU3DA88</accession>
<name>A0ABU3DA88_9FLAO</name>
<comment type="caution">
    <text evidence="3">The sequence shown here is derived from an EMBL/GenBank/DDBJ whole genome shotgun (WGS) entry which is preliminary data.</text>
</comment>
<dbReference type="EMBL" id="JAVRHK010000021">
    <property type="protein sequence ID" value="MDT0678443.1"/>
    <property type="molecule type" value="Genomic_DNA"/>
</dbReference>
<protein>
    <submittedName>
        <fullName evidence="3">DUF2007 domain-containing protein</fullName>
    </submittedName>
</protein>
<dbReference type="Pfam" id="PF09413">
    <property type="entry name" value="DUF2007"/>
    <property type="match status" value="1"/>
</dbReference>
<dbReference type="InterPro" id="IPR011322">
    <property type="entry name" value="N-reg_PII-like_a/b"/>
</dbReference>
<dbReference type="SUPFAM" id="SSF54913">
    <property type="entry name" value="GlnB-like"/>
    <property type="match status" value="1"/>
</dbReference>
<feature type="transmembrane region" description="Helical" evidence="1">
    <location>
        <begin position="91"/>
        <end position="109"/>
    </location>
</feature>
<evidence type="ECO:0000313" key="4">
    <source>
        <dbReference type="Proteomes" id="UP001262582"/>
    </source>
</evidence>
<evidence type="ECO:0000256" key="1">
    <source>
        <dbReference type="SAM" id="Phobius"/>
    </source>
</evidence>
<keyword evidence="4" id="KW-1185">Reference proteome</keyword>
<organism evidence="3 4">
    <name type="scientific">Autumnicola musiva</name>
    <dbReference type="NCBI Taxonomy" id="3075589"/>
    <lineage>
        <taxon>Bacteria</taxon>
        <taxon>Pseudomonadati</taxon>
        <taxon>Bacteroidota</taxon>
        <taxon>Flavobacteriia</taxon>
        <taxon>Flavobacteriales</taxon>
        <taxon>Flavobacteriaceae</taxon>
        <taxon>Autumnicola</taxon>
    </lineage>
</organism>
<feature type="domain" description="DUF2007" evidence="2">
    <location>
        <begin position="4"/>
        <end position="70"/>
    </location>
</feature>
<dbReference type="Proteomes" id="UP001262582">
    <property type="component" value="Unassembled WGS sequence"/>
</dbReference>
<sequence>MKLIDIFRSSYQFEISNIKNLFKAENIYYQVRGEAMDSAAGIGGMGNDGMRIAVEEGDYSRAREILENAGFAGENISETQNPDRKSQFNKWLIGIIAILITLALLSLFAG</sequence>
<gene>
    <name evidence="3" type="ORF">RM539_17815</name>
</gene>
<keyword evidence="1" id="KW-0472">Membrane</keyword>
<evidence type="ECO:0000259" key="2">
    <source>
        <dbReference type="Pfam" id="PF09413"/>
    </source>
</evidence>